<evidence type="ECO:0000256" key="2">
    <source>
        <dbReference type="ARBA" id="ARBA00022481"/>
    </source>
</evidence>
<dbReference type="GO" id="GO:0007155">
    <property type="term" value="P:cell adhesion"/>
    <property type="evidence" value="ECO:0007669"/>
    <property type="project" value="InterPro"/>
</dbReference>
<gene>
    <name evidence="6" type="primary">pilA</name>
    <name evidence="7" type="ORF">IPC1295_14985</name>
</gene>
<evidence type="ECO:0000256" key="1">
    <source>
        <dbReference type="ARBA" id="ARBA00005233"/>
    </source>
</evidence>
<keyword evidence="2" id="KW-0488">Methylation</keyword>
<name>A4GRK7_PSEAI</name>
<dbReference type="Proteomes" id="UP000284767">
    <property type="component" value="Unassembled WGS sequence"/>
</dbReference>
<dbReference type="InterPro" id="IPR012902">
    <property type="entry name" value="N_methyl_site"/>
</dbReference>
<evidence type="ECO:0000256" key="4">
    <source>
        <dbReference type="RuleBase" id="RU000389"/>
    </source>
</evidence>
<dbReference type="RefSeq" id="WP_024947914.1">
    <property type="nucleotide sequence ID" value="NZ_CAADNO010000577.1"/>
</dbReference>
<keyword evidence="5" id="KW-1133">Transmembrane helix</keyword>
<evidence type="ECO:0000313" key="6">
    <source>
        <dbReference type="EMBL" id="ABN80236.1"/>
    </source>
</evidence>
<dbReference type="InterPro" id="IPR001082">
    <property type="entry name" value="Pilin"/>
</dbReference>
<feature type="transmembrane region" description="Helical" evidence="5">
    <location>
        <begin position="7"/>
        <end position="27"/>
    </location>
</feature>
<reference evidence="6" key="1">
    <citation type="journal article" date="2010" name="BMC Microbiol.">
        <title>Pseudomonas aeruginosa cystic fibrosis isolates of similar RAPD genotype exhibit diversity in biofilm forming ability in vitro.</title>
        <authorList>
            <person name="Deligianni E."/>
            <person name="Pattison S.H."/>
            <person name="Berrar D."/>
            <person name="Ternan N.G."/>
            <person name="Haylock R.W."/>
            <person name="Moore J.E."/>
            <person name="Elborn J.S."/>
            <person name="Dooley J.S."/>
        </authorList>
    </citation>
    <scope>NUCLEOTIDE SEQUENCE</scope>
    <source>
        <strain evidence="6">PACF01</strain>
    </source>
</reference>
<keyword evidence="4" id="KW-0281">Fimbrium</keyword>
<dbReference type="SUPFAM" id="SSF54523">
    <property type="entry name" value="Pili subunits"/>
    <property type="match status" value="1"/>
</dbReference>
<dbReference type="SMR" id="A4GRK7"/>
<proteinExistence type="inferred from homology"/>
<organism evidence="6">
    <name type="scientific">Pseudomonas aeruginosa</name>
    <dbReference type="NCBI Taxonomy" id="287"/>
    <lineage>
        <taxon>Bacteria</taxon>
        <taxon>Pseudomonadati</taxon>
        <taxon>Pseudomonadota</taxon>
        <taxon>Gammaproteobacteria</taxon>
        <taxon>Pseudomonadales</taxon>
        <taxon>Pseudomonadaceae</taxon>
        <taxon>Pseudomonas</taxon>
    </lineage>
</organism>
<reference evidence="7 8" key="2">
    <citation type="submission" date="2017-08" db="EMBL/GenBank/DDBJ databases">
        <authorList>
            <person name="Feschi L."/>
            <person name="Jeukens J."/>
            <person name="Emond-Rheault J.-G."/>
            <person name="Kukavica-Ibrulj I."/>
            <person name="Boyle B."/>
            <person name="Levesque R.C."/>
        </authorList>
    </citation>
    <scope>NUCLEOTIDE SEQUENCE [LARGE SCALE GENOMIC DNA]</scope>
    <source>
        <strain evidence="7 8">PA-W36</strain>
    </source>
</reference>
<evidence type="ECO:0000313" key="8">
    <source>
        <dbReference type="Proteomes" id="UP000284767"/>
    </source>
</evidence>
<dbReference type="AlphaFoldDB" id="A4GRK7"/>
<dbReference type="PANTHER" id="PTHR30093:SF34">
    <property type="entry name" value="PREPILIN PEPTIDASE-DEPENDENT PROTEIN D"/>
    <property type="match status" value="1"/>
</dbReference>
<keyword evidence="5" id="KW-0472">Membrane</keyword>
<sequence length="150" mass="15622">MKAQKGFTLIELMIVVAIIGILAAIAIPQYQNYVARSEGASALASVNPLKTTVEEALSRGWSVKSGTGTEDATKKEVPLGVAADANKLGTIALKPDPADGTADITLTFTMGGAGPKNKGKIITLTRTAADGLWKCTSDQDEQFIPKGCSK</sequence>
<evidence type="ECO:0000313" key="7">
    <source>
        <dbReference type="EMBL" id="RPM15117.1"/>
    </source>
</evidence>
<dbReference type="EMBL" id="EF418188">
    <property type="protein sequence ID" value="ABN80236.1"/>
    <property type="molecule type" value="Genomic_DNA"/>
</dbReference>
<dbReference type="InterPro" id="IPR045584">
    <property type="entry name" value="Pilin-like"/>
</dbReference>
<dbReference type="GO" id="GO:0044096">
    <property type="term" value="C:type IV pilus"/>
    <property type="evidence" value="ECO:0007669"/>
    <property type="project" value="TreeGrafter"/>
</dbReference>
<dbReference type="Pfam" id="PF07963">
    <property type="entry name" value="N_methyl"/>
    <property type="match status" value="1"/>
</dbReference>
<comment type="similarity">
    <text evidence="1 4">Belongs to the N-Me-Phe pilin family.</text>
</comment>
<evidence type="ECO:0000256" key="3">
    <source>
        <dbReference type="ARBA" id="ARBA00029638"/>
    </source>
</evidence>
<keyword evidence="5" id="KW-0812">Transmembrane</keyword>
<reference evidence="7 8" key="3">
    <citation type="submission" date="2019-01" db="EMBL/GenBank/DDBJ databases">
        <title>The Pseudomonas aeruginosa pan-genome provides new insights on its population structure, horizontal gene transfer and pathogenicity.</title>
        <authorList>
            <person name="Freschi L."/>
            <person name="Vincent A.T."/>
            <person name="Jeukens J."/>
            <person name="Emond-Rheault J.-G."/>
            <person name="Kukavica-Ibrulj I."/>
            <person name="Dupont M.-J."/>
            <person name="Charette S.J."/>
            <person name="Boyle B."/>
            <person name="Levesque R.C."/>
        </authorList>
    </citation>
    <scope>NUCLEOTIDE SEQUENCE [LARGE SCALE GENOMIC DNA]</scope>
    <source>
        <strain evidence="7 8">PA-W36</strain>
    </source>
</reference>
<dbReference type="PATRIC" id="fig|287.2553.peg.4663"/>
<dbReference type="Pfam" id="PF00114">
    <property type="entry name" value="Pilin"/>
    <property type="match status" value="1"/>
</dbReference>
<dbReference type="GO" id="GO:0043107">
    <property type="term" value="P:type IV pilus-dependent motility"/>
    <property type="evidence" value="ECO:0007669"/>
    <property type="project" value="TreeGrafter"/>
</dbReference>
<accession>A4GRK7</accession>
<dbReference type="PROSITE" id="PS00409">
    <property type="entry name" value="PROKAR_NTER_METHYL"/>
    <property type="match status" value="1"/>
</dbReference>
<dbReference type="NCBIfam" id="TIGR02532">
    <property type="entry name" value="IV_pilin_GFxxxE"/>
    <property type="match status" value="1"/>
</dbReference>
<dbReference type="EMBL" id="NSNE01000008">
    <property type="protein sequence ID" value="RPM15117.1"/>
    <property type="molecule type" value="Genomic_DNA"/>
</dbReference>
<evidence type="ECO:0000256" key="5">
    <source>
        <dbReference type="SAM" id="Phobius"/>
    </source>
</evidence>
<dbReference type="Gene3D" id="3.30.700.10">
    <property type="entry name" value="Glycoprotein, Type 4 Pilin"/>
    <property type="match status" value="1"/>
</dbReference>
<protein>
    <recommendedName>
        <fullName evidence="3">Pilin</fullName>
    </recommendedName>
</protein>
<dbReference type="PANTHER" id="PTHR30093">
    <property type="entry name" value="GENERAL SECRETION PATHWAY PROTEIN G"/>
    <property type="match status" value="1"/>
</dbReference>